<proteinExistence type="predicted"/>
<dbReference type="EMBL" id="SPQU01000004">
    <property type="protein sequence ID" value="TFV39950.1"/>
    <property type="molecule type" value="Genomic_DNA"/>
</dbReference>
<dbReference type="Proteomes" id="UP000298225">
    <property type="component" value="Unassembled WGS sequence"/>
</dbReference>
<dbReference type="AlphaFoldDB" id="A0A4Y9L8R8"/>
<dbReference type="RefSeq" id="WP_126260260.1">
    <property type="nucleotide sequence ID" value="NZ_SPQU01000004.1"/>
</dbReference>
<keyword evidence="3" id="KW-1185">Reference proteome</keyword>
<accession>A0A4Y9L8R8</accession>
<sequence length="74" mass="8511">MNLFIRILPRRCMRRCDELAISQPVPFAAERLPFYPVAFREQLIGERKMPILILWAVPAILIVGGGIYLIGHLH</sequence>
<comment type="caution">
    <text evidence="2">The sequence shown here is derived from an EMBL/GenBank/DDBJ whole genome shotgun (WGS) entry which is preliminary data.</text>
</comment>
<protein>
    <submittedName>
        <fullName evidence="2">Uncharacterized protein</fullName>
    </submittedName>
</protein>
<reference evidence="2 3" key="1">
    <citation type="submission" date="2019-03" db="EMBL/GenBank/DDBJ databases">
        <title>Bradyrhizobium strains diversity isolated from Chamaecrista fasciculata.</title>
        <authorList>
            <person name="Urquiaga M.C.O."/>
            <person name="Hungria M."/>
            <person name="Delamuta J.R.M."/>
        </authorList>
    </citation>
    <scope>NUCLEOTIDE SEQUENCE [LARGE SCALE GENOMIC DNA]</scope>
    <source>
        <strain evidence="2 3">CNPSo 3424</strain>
    </source>
</reference>
<feature type="transmembrane region" description="Helical" evidence="1">
    <location>
        <begin position="51"/>
        <end position="71"/>
    </location>
</feature>
<organism evidence="2 3">
    <name type="scientific">Bradyrhizobium frederickii</name>
    <dbReference type="NCBI Taxonomy" id="2560054"/>
    <lineage>
        <taxon>Bacteria</taxon>
        <taxon>Pseudomonadati</taxon>
        <taxon>Pseudomonadota</taxon>
        <taxon>Alphaproteobacteria</taxon>
        <taxon>Hyphomicrobiales</taxon>
        <taxon>Nitrobacteraceae</taxon>
        <taxon>Bradyrhizobium</taxon>
    </lineage>
</organism>
<evidence type="ECO:0000313" key="2">
    <source>
        <dbReference type="EMBL" id="TFV39950.1"/>
    </source>
</evidence>
<keyword evidence="1" id="KW-1133">Transmembrane helix</keyword>
<keyword evidence="1" id="KW-0472">Membrane</keyword>
<name>A0A4Y9L8R8_9BRAD</name>
<gene>
    <name evidence="2" type="ORF">E4K66_10080</name>
</gene>
<evidence type="ECO:0000256" key="1">
    <source>
        <dbReference type="SAM" id="Phobius"/>
    </source>
</evidence>
<evidence type="ECO:0000313" key="3">
    <source>
        <dbReference type="Proteomes" id="UP000298225"/>
    </source>
</evidence>
<keyword evidence="1" id="KW-0812">Transmembrane</keyword>